<accession>A0A1H2AYL2</accession>
<organism evidence="5 6">
    <name type="scientific">Pseudomonas prosekii</name>
    <dbReference type="NCBI Taxonomy" id="1148509"/>
    <lineage>
        <taxon>Bacteria</taxon>
        <taxon>Pseudomonadati</taxon>
        <taxon>Pseudomonadota</taxon>
        <taxon>Gammaproteobacteria</taxon>
        <taxon>Pseudomonadales</taxon>
        <taxon>Pseudomonadaceae</taxon>
        <taxon>Pseudomonas</taxon>
    </lineage>
</organism>
<protein>
    <submittedName>
        <fullName evidence="5">Uncharacterized protein</fullName>
    </submittedName>
</protein>
<dbReference type="RefSeq" id="WP_092279898.1">
    <property type="nucleotide sequence ID" value="NZ_CP196739.1"/>
</dbReference>
<dbReference type="EMBL" id="PEGA01000044">
    <property type="protein sequence ID" value="RLU04527.1"/>
    <property type="molecule type" value="Genomic_DNA"/>
</dbReference>
<feature type="region of interest" description="Disordered" evidence="1">
    <location>
        <begin position="1"/>
        <end position="76"/>
    </location>
</feature>
<dbReference type="EMBL" id="LT629762">
    <property type="protein sequence ID" value="SDT50994.1"/>
    <property type="molecule type" value="Genomic_DNA"/>
</dbReference>
<evidence type="ECO:0000313" key="3">
    <source>
        <dbReference type="EMBL" id="RLU04527.1"/>
    </source>
</evidence>
<reference evidence="8 9" key="3">
    <citation type="journal article" date="2018" name="Front. Microbiol.">
        <title>Discovery of Phloeophagus Beetles as a Source of Pseudomonas Strains That Produce Potentially New Bioactive Substances and Description of Pseudomonas bohemica sp. nov.</title>
        <authorList>
            <person name="Saati-Santamaria Z."/>
            <person name="Lopez-Mondejar R."/>
            <person name="Jimenez-Gomez A."/>
            <person name="Diez-Mendez A."/>
            <person name="Vetrovsky T."/>
            <person name="Igual J.M."/>
            <person name="Velazquez E."/>
            <person name="Kolarik M."/>
            <person name="Rivas R."/>
            <person name="Garcia-Fraile P."/>
        </authorList>
    </citation>
    <scope>NUCLEOTIDE SEQUENCE [LARGE SCALE GENOMIC DNA]</scope>
    <source>
        <strain evidence="3 9">A2-NA12</strain>
        <strain evidence="4 8">A2-NA13</strain>
    </source>
</reference>
<evidence type="ECO:0000313" key="7">
    <source>
        <dbReference type="Proteomes" id="UP000245056"/>
    </source>
</evidence>
<reference evidence="6" key="1">
    <citation type="submission" date="2016-10" db="EMBL/GenBank/DDBJ databases">
        <authorList>
            <person name="Varghese N."/>
            <person name="Submissions S."/>
        </authorList>
    </citation>
    <scope>NUCLEOTIDE SEQUENCE [LARGE SCALE GENOMIC DNA]</scope>
    <source>
        <strain evidence="6">LMG 26867</strain>
    </source>
</reference>
<feature type="compositionally biased region" description="Basic and acidic residues" evidence="1">
    <location>
        <begin position="46"/>
        <end position="57"/>
    </location>
</feature>
<dbReference type="EMBL" id="PEGB01000022">
    <property type="protein sequence ID" value="RLU05230.1"/>
    <property type="molecule type" value="Genomic_DNA"/>
</dbReference>
<reference evidence="2 7" key="4">
    <citation type="submission" date="2018-05" db="EMBL/GenBank/DDBJ databases">
        <title>Genome sequences of two Antarctic strains of Pseudomonas prosekii: insights into adaptation to extreme conditions.</title>
        <authorList>
            <person name="Snopkova K."/>
            <person name="Dufkova K."/>
            <person name="Cejkova D."/>
            <person name="Sedlacek I."/>
            <person name="Smajs D."/>
        </authorList>
    </citation>
    <scope>NUCLEOTIDE SEQUENCE [LARGE SCALE GENOMIC DNA]</scope>
    <source>
        <strain evidence="2 7">P2673</strain>
    </source>
</reference>
<dbReference type="EMBL" id="QFAW01000020">
    <property type="protein sequence ID" value="PWE43461.1"/>
    <property type="molecule type" value="Genomic_DNA"/>
</dbReference>
<proteinExistence type="predicted"/>
<dbReference type="AlphaFoldDB" id="A0A1H2AYL2"/>
<keyword evidence="8" id="KW-1185">Reference proteome</keyword>
<evidence type="ECO:0000313" key="2">
    <source>
        <dbReference type="EMBL" id="PWE43461.1"/>
    </source>
</evidence>
<reference evidence="5" key="2">
    <citation type="submission" date="2016-10" db="EMBL/GenBank/DDBJ databases">
        <authorList>
            <person name="de Groot N.N."/>
        </authorList>
    </citation>
    <scope>NUCLEOTIDE SEQUENCE [LARGE SCALE GENOMIC DNA]</scope>
    <source>
        <strain evidence="5">LMG 26867</strain>
    </source>
</reference>
<evidence type="ECO:0000313" key="8">
    <source>
        <dbReference type="Proteomes" id="UP000282140"/>
    </source>
</evidence>
<dbReference type="Proteomes" id="UP000282672">
    <property type="component" value="Unassembled WGS sequence"/>
</dbReference>
<evidence type="ECO:0000313" key="5">
    <source>
        <dbReference type="EMBL" id="SDT50994.1"/>
    </source>
</evidence>
<dbReference type="Proteomes" id="UP000282140">
    <property type="component" value="Unassembled WGS sequence"/>
</dbReference>
<evidence type="ECO:0000313" key="6">
    <source>
        <dbReference type="Proteomes" id="UP000198481"/>
    </source>
</evidence>
<name>A0A1H2AYL2_9PSED</name>
<dbReference type="Proteomes" id="UP000245056">
    <property type="component" value="Unassembled WGS sequence"/>
</dbReference>
<sequence length="76" mass="8237">MANDSMFQGGTPNTDPTRPMPGTDEPSLDHDAPPGMDPARDPAQSDADRPDDWKDPSADEDMPAADEQTPLSDDRR</sequence>
<dbReference type="Proteomes" id="UP000198481">
    <property type="component" value="Chromosome I"/>
</dbReference>
<dbReference type="OrthoDB" id="7016871at2"/>
<evidence type="ECO:0000313" key="9">
    <source>
        <dbReference type="Proteomes" id="UP000282672"/>
    </source>
</evidence>
<feature type="compositionally biased region" description="Polar residues" evidence="1">
    <location>
        <begin position="1"/>
        <end position="16"/>
    </location>
</feature>
<evidence type="ECO:0000256" key="1">
    <source>
        <dbReference type="SAM" id="MobiDB-lite"/>
    </source>
</evidence>
<evidence type="ECO:0000313" key="4">
    <source>
        <dbReference type="EMBL" id="RLU05230.1"/>
    </source>
</evidence>
<gene>
    <name evidence="2" type="ORF">C9I49_16170</name>
    <name evidence="3" type="ORF">CS076_26600</name>
    <name evidence="4" type="ORF">CS078_24545</name>
    <name evidence="5" type="ORF">SAMN05216222_4787</name>
</gene>